<dbReference type="InterPro" id="IPR051783">
    <property type="entry name" value="NAD(P)-dependent_oxidoreduct"/>
</dbReference>
<dbReference type="Pfam" id="PF13460">
    <property type="entry name" value="NAD_binding_10"/>
    <property type="match status" value="1"/>
</dbReference>
<organism evidence="2 3">
    <name type="scientific">Collybiopsis luxurians FD-317 M1</name>
    <dbReference type="NCBI Taxonomy" id="944289"/>
    <lineage>
        <taxon>Eukaryota</taxon>
        <taxon>Fungi</taxon>
        <taxon>Dikarya</taxon>
        <taxon>Basidiomycota</taxon>
        <taxon>Agaricomycotina</taxon>
        <taxon>Agaricomycetes</taxon>
        <taxon>Agaricomycetidae</taxon>
        <taxon>Agaricales</taxon>
        <taxon>Marasmiineae</taxon>
        <taxon>Omphalotaceae</taxon>
        <taxon>Collybiopsis</taxon>
        <taxon>Collybiopsis luxurians</taxon>
    </lineage>
</organism>
<dbReference type="InterPro" id="IPR016040">
    <property type="entry name" value="NAD(P)-bd_dom"/>
</dbReference>
<sequence length="353" mass="38029">MSSPSVFLLGATGYIGGQVLLSLANDFPEIPIRALARNLSPDKIAALHALHPKIEPIDGSLTDVKIIEEEAKKADIVINVAIAGDLDSINAIIRGQLQRSRSYTPHPTPIYIHMSGAGLLGDSARGELLTPRKIWVDTEFNSSSLKESKVDLLKNACEVIVEAGKTGDIRTMIVMPGLVYGVGPGLQKISLPHRFFLNFTSETGYCGTFGPGRNIGVYVHLRDVANAVSVILKGALDGGKNGSIGEGEEGFYFVGSRYMIALKDFCAIIGDTLFKQGLISKPGSSPYSVSVAEKAGAFGYPIFGSNSIYRSDRLEELGWTAEQTEVESIYESLPQEIELGVKEMALRFKTAES</sequence>
<dbReference type="Proteomes" id="UP000053593">
    <property type="component" value="Unassembled WGS sequence"/>
</dbReference>
<dbReference type="GO" id="GO:0004029">
    <property type="term" value="F:aldehyde dehydrogenase (NAD+) activity"/>
    <property type="evidence" value="ECO:0007669"/>
    <property type="project" value="TreeGrafter"/>
</dbReference>
<evidence type="ECO:0000259" key="1">
    <source>
        <dbReference type="Pfam" id="PF13460"/>
    </source>
</evidence>
<dbReference type="PANTHER" id="PTHR48079">
    <property type="entry name" value="PROTEIN YEEZ"/>
    <property type="match status" value="1"/>
</dbReference>
<evidence type="ECO:0000313" key="2">
    <source>
        <dbReference type="EMBL" id="KIK55822.1"/>
    </source>
</evidence>
<name>A0A0D0CCM0_9AGAR</name>
<dbReference type="SUPFAM" id="SSF51735">
    <property type="entry name" value="NAD(P)-binding Rossmann-fold domains"/>
    <property type="match status" value="1"/>
</dbReference>
<gene>
    <name evidence="2" type="ORF">GYMLUDRAFT_47563</name>
</gene>
<dbReference type="HOGENOM" id="CLU_007383_12_2_1"/>
<dbReference type="AlphaFoldDB" id="A0A0D0CCM0"/>
<dbReference type="OrthoDB" id="2130169at2759"/>
<protein>
    <recommendedName>
        <fullName evidence="1">NAD(P)-binding domain-containing protein</fullName>
    </recommendedName>
</protein>
<evidence type="ECO:0000313" key="3">
    <source>
        <dbReference type="Proteomes" id="UP000053593"/>
    </source>
</evidence>
<dbReference type="InterPro" id="IPR036291">
    <property type="entry name" value="NAD(P)-bd_dom_sf"/>
</dbReference>
<dbReference type="Gene3D" id="3.40.50.720">
    <property type="entry name" value="NAD(P)-binding Rossmann-like Domain"/>
    <property type="match status" value="1"/>
</dbReference>
<dbReference type="PANTHER" id="PTHR48079:SF6">
    <property type="entry name" value="NAD(P)-BINDING DOMAIN-CONTAINING PROTEIN-RELATED"/>
    <property type="match status" value="1"/>
</dbReference>
<reference evidence="2 3" key="1">
    <citation type="submission" date="2014-04" db="EMBL/GenBank/DDBJ databases">
        <title>Evolutionary Origins and Diversification of the Mycorrhizal Mutualists.</title>
        <authorList>
            <consortium name="DOE Joint Genome Institute"/>
            <consortium name="Mycorrhizal Genomics Consortium"/>
            <person name="Kohler A."/>
            <person name="Kuo A."/>
            <person name="Nagy L.G."/>
            <person name="Floudas D."/>
            <person name="Copeland A."/>
            <person name="Barry K.W."/>
            <person name="Cichocki N."/>
            <person name="Veneault-Fourrey C."/>
            <person name="LaButti K."/>
            <person name="Lindquist E.A."/>
            <person name="Lipzen A."/>
            <person name="Lundell T."/>
            <person name="Morin E."/>
            <person name="Murat C."/>
            <person name="Riley R."/>
            <person name="Ohm R."/>
            <person name="Sun H."/>
            <person name="Tunlid A."/>
            <person name="Henrissat B."/>
            <person name="Grigoriev I.V."/>
            <person name="Hibbett D.S."/>
            <person name="Martin F."/>
        </authorList>
    </citation>
    <scope>NUCLEOTIDE SEQUENCE [LARGE SCALE GENOMIC DNA]</scope>
    <source>
        <strain evidence="2 3">FD-317 M1</strain>
    </source>
</reference>
<keyword evidence="3" id="KW-1185">Reference proteome</keyword>
<feature type="domain" description="NAD(P)-binding" evidence="1">
    <location>
        <begin position="10"/>
        <end position="86"/>
    </location>
</feature>
<dbReference type="EMBL" id="KN834803">
    <property type="protein sequence ID" value="KIK55822.1"/>
    <property type="molecule type" value="Genomic_DNA"/>
</dbReference>
<proteinExistence type="predicted"/>
<dbReference type="GO" id="GO:0005737">
    <property type="term" value="C:cytoplasm"/>
    <property type="evidence" value="ECO:0007669"/>
    <property type="project" value="TreeGrafter"/>
</dbReference>
<accession>A0A0D0CCM0</accession>